<evidence type="ECO:0000313" key="3">
    <source>
        <dbReference type="Proteomes" id="UP001501084"/>
    </source>
</evidence>
<dbReference type="EMBL" id="BAAAOP010000002">
    <property type="protein sequence ID" value="GAA2185784.1"/>
    <property type="molecule type" value="Genomic_DNA"/>
</dbReference>
<dbReference type="PANTHER" id="PTHR33744:SF7">
    <property type="entry name" value="PUCR FAMILY TRANSCRIPTIONAL REGULATOR"/>
    <property type="match status" value="1"/>
</dbReference>
<comment type="caution">
    <text evidence="2">The sequence shown here is derived from an EMBL/GenBank/DDBJ whole genome shotgun (WGS) entry which is preliminary data.</text>
</comment>
<evidence type="ECO:0000259" key="1">
    <source>
        <dbReference type="Pfam" id="PF13556"/>
    </source>
</evidence>
<dbReference type="InterPro" id="IPR051448">
    <property type="entry name" value="CdaR-like_regulators"/>
</dbReference>
<feature type="domain" description="PucR C-terminal helix-turn-helix" evidence="1">
    <location>
        <begin position="330"/>
        <end position="386"/>
    </location>
</feature>
<evidence type="ECO:0000313" key="2">
    <source>
        <dbReference type="EMBL" id="GAA2185784.1"/>
    </source>
</evidence>
<organism evidence="2 3">
    <name type="scientific">Leucobacter alluvii</name>
    <dbReference type="NCBI Taxonomy" id="340321"/>
    <lineage>
        <taxon>Bacteria</taxon>
        <taxon>Bacillati</taxon>
        <taxon>Actinomycetota</taxon>
        <taxon>Actinomycetes</taxon>
        <taxon>Micrococcales</taxon>
        <taxon>Microbacteriaceae</taxon>
        <taxon>Leucobacter</taxon>
    </lineage>
</organism>
<accession>A0ABN3B2T6</accession>
<proteinExistence type="predicted"/>
<dbReference type="InterPro" id="IPR042070">
    <property type="entry name" value="PucR_C-HTH_sf"/>
</dbReference>
<dbReference type="Pfam" id="PF13556">
    <property type="entry name" value="HTH_30"/>
    <property type="match status" value="1"/>
</dbReference>
<dbReference type="Gene3D" id="1.10.10.2840">
    <property type="entry name" value="PucR C-terminal helix-turn-helix domain"/>
    <property type="match status" value="1"/>
</dbReference>
<sequence>MTTPSVPITEIDRLRTTLDITNALLSAVASTDPVHALTSRIATLCKGTAVIYDFEGTIVASTGEAPTQLIWNEVAATHRRELQLSIGRWAVRTRRVALRDGVHVIAIASRGADTLDQLGELLLDTSERLLGAVHGIQYGATQRDRRDNEQLISSLYDGVLPAREHRFWSRLAQFRFPAYAAIRTIEAAPIDGTTATEGHVTQFHARARSEELPLLAMLRRVGMDAPATLSAIVPDTPASERWLADISRQYLVGVSAPFSALSRISECVREAETGLGIARQWAAAATAPEGLGPVLIDRIDLATWLLSHVDARQLEERIRSTLAPVAAPQLRETLVTYLATEQNVTRTAAALFVHPNTVRYRLSRVEQALGQPITSSFVLSNVILALYPELIGLRSSLGDAERA</sequence>
<dbReference type="InterPro" id="IPR025736">
    <property type="entry name" value="PucR_C-HTH_dom"/>
</dbReference>
<dbReference type="Proteomes" id="UP001501084">
    <property type="component" value="Unassembled WGS sequence"/>
</dbReference>
<gene>
    <name evidence="2" type="ORF">GCM10009786_03620</name>
</gene>
<protein>
    <recommendedName>
        <fullName evidence="1">PucR C-terminal helix-turn-helix domain-containing protein</fullName>
    </recommendedName>
</protein>
<keyword evidence="3" id="KW-1185">Reference proteome</keyword>
<name>A0ABN3B2T6_9MICO</name>
<reference evidence="2 3" key="1">
    <citation type="journal article" date="2019" name="Int. J. Syst. Evol. Microbiol.">
        <title>The Global Catalogue of Microorganisms (GCM) 10K type strain sequencing project: providing services to taxonomists for standard genome sequencing and annotation.</title>
        <authorList>
            <consortium name="The Broad Institute Genomics Platform"/>
            <consortium name="The Broad Institute Genome Sequencing Center for Infectious Disease"/>
            <person name="Wu L."/>
            <person name="Ma J."/>
        </authorList>
    </citation>
    <scope>NUCLEOTIDE SEQUENCE [LARGE SCALE GENOMIC DNA]</scope>
    <source>
        <strain evidence="2 3">JCM 14919</strain>
    </source>
</reference>
<dbReference type="RefSeq" id="WP_211649582.1">
    <property type="nucleotide sequence ID" value="NZ_BAAAOP010000002.1"/>
</dbReference>
<dbReference type="PANTHER" id="PTHR33744">
    <property type="entry name" value="CARBOHYDRATE DIACID REGULATOR"/>
    <property type="match status" value="1"/>
</dbReference>